<accession>A0AC61QQT9</accession>
<evidence type="ECO:0000313" key="2">
    <source>
        <dbReference type="Proteomes" id="UP000308886"/>
    </source>
</evidence>
<keyword evidence="1" id="KW-0378">Hydrolase</keyword>
<proteinExistence type="predicted"/>
<keyword evidence="1" id="KW-0031">Aminopeptidase</keyword>
<sequence>MYTEKLLAFLDASPVNFLAVKNVCDTLDKSGYIRVDAKDRMPAVKPGDKLYVTKNDSAVFAFHIGSQNIGDAGFRMICAHSDSPTFRIKPNAEIRCEGGMVKLNTELYGGAIMSTWFDRPLSLAGRVILRTSNPLSPETRLLHIKRPLLQISNLAIHFNRLVNDGVKLSKQKDMLPIMGFVNDELERDGMLMKAVCDELNATRRDGAPMVEPTDILDFDLYLYDTTPACLFGMHNELISAGRLDDLSMVHAGMEALVSSCDTVPEVTKVLAVFDNEETGSQTKQGAGSPFLMSLIERLVSAQGGTAEDMYRAVEHAFMISADNAHAWHPNYSEKYDPTNHPVLGGGPVIKFNASQKYASDAVSAAVFQQICEHAGVPCQRFVNHSDVAGGSTLGNILASSLPLRGVDMGNPVLAMHSVRETGSAADHEYCTVAFMEFYNGKM</sequence>
<comment type="caution">
    <text evidence="1">The sequence shown here is derived from an EMBL/GenBank/DDBJ whole genome shotgun (WGS) entry which is preliminary data.</text>
</comment>
<dbReference type="Proteomes" id="UP000308886">
    <property type="component" value="Unassembled WGS sequence"/>
</dbReference>
<organism evidence="1 2">
    <name type="scientific">Palleniella muris</name>
    <dbReference type="NCBI Taxonomy" id="3038145"/>
    <lineage>
        <taxon>Bacteria</taxon>
        <taxon>Pseudomonadati</taxon>
        <taxon>Bacteroidota</taxon>
        <taxon>Bacteroidia</taxon>
        <taxon>Bacteroidales</taxon>
        <taxon>Prevotellaceae</taxon>
        <taxon>Palleniella</taxon>
    </lineage>
</organism>
<name>A0AC61QQT9_9BACT</name>
<reference evidence="1" key="1">
    <citation type="submission" date="2019-04" db="EMBL/GenBank/DDBJ databases">
        <title>Microbes associate with the intestines of laboratory mice.</title>
        <authorList>
            <person name="Navarre W."/>
            <person name="Wong E."/>
            <person name="Huang K."/>
            <person name="Tropini C."/>
            <person name="Ng K."/>
            <person name="Yu B."/>
        </authorList>
    </citation>
    <scope>NUCLEOTIDE SEQUENCE</scope>
    <source>
        <strain evidence="1">NM73_A23</strain>
    </source>
</reference>
<keyword evidence="1" id="KW-0645">Protease</keyword>
<gene>
    <name evidence="1" type="ORF">E5358_05980</name>
</gene>
<evidence type="ECO:0000313" key="1">
    <source>
        <dbReference type="EMBL" id="TGX82600.1"/>
    </source>
</evidence>
<dbReference type="EMBL" id="SRZC01000008">
    <property type="protein sequence ID" value="TGX82600.1"/>
    <property type="molecule type" value="Genomic_DNA"/>
</dbReference>
<keyword evidence="2" id="KW-1185">Reference proteome</keyword>
<protein>
    <submittedName>
        <fullName evidence="1">M18 family aminopeptidase</fullName>
    </submittedName>
</protein>